<dbReference type="PATRIC" id="fig|1619007.4.peg.305"/>
<dbReference type="EMBL" id="CP011209">
    <property type="protein sequence ID" value="AKM78035.1"/>
    <property type="molecule type" value="Genomic_DNA"/>
</dbReference>
<feature type="region of interest" description="Disordered" evidence="1">
    <location>
        <begin position="39"/>
        <end position="68"/>
    </location>
</feature>
<evidence type="ECO:0000256" key="2">
    <source>
        <dbReference type="SAM" id="SignalP"/>
    </source>
</evidence>
<proteinExistence type="predicted"/>
<sequence length="353" mass="39036">MIKQMLKTFLFLAMFFLLPNFSQAAIIFEDNFNDSPDWQSAESYPSTNAGWPNTWKDKPGGPSQPPPQNWTAYSAAIPRWDRGPTWKLDASGARNSGKGITFAVEAVHTWAGGGLDLYLGNVGYQELYVRGYYKYDPVTFHWPTINNEGINNGNYHKIARISRYQLEPSLVNNPQQFLAPSYQAPTFYPEVAVNTGTGYQNPPDLNAVHFLGARVFDPGAGDASAEDVYTLPMPSDGGWHSYEFRVKMNSAPGVADGEWEVWVDDGVNPYQHHKRTGLAWIGADSVNGLSPGWNWVNALDNITINQTGTIYENTEMKIFLDDFVISDSFIGKDYVIGTADITAPAAPTGLGVT</sequence>
<dbReference type="STRING" id="1619007.UX70_C0001G0310"/>
<evidence type="ECO:0000313" key="4">
    <source>
        <dbReference type="Proteomes" id="UP000035656"/>
    </source>
</evidence>
<accession>A0A0G4ARV3</accession>
<gene>
    <name evidence="3" type="ORF">UX70_C0001G0310</name>
</gene>
<dbReference type="AlphaFoldDB" id="A0A0G4ARV3"/>
<dbReference type="KEGG" id="pwo:UX70_C0001G0310"/>
<name>A0A0G4ARV3_9BACT</name>
<reference evidence="3 4" key="1">
    <citation type="journal article" date="2015" name="Nature">
        <title>rRNA introns, odd ribosomes, and small enigmatic genomes across a large radiation of phyla.</title>
        <authorList>
            <person name="Brown C.T."/>
            <person name="Hug L.A."/>
            <person name="Thomas B.C."/>
            <person name="Sharon I."/>
            <person name="Castelle C.J."/>
            <person name="Singh A."/>
            <person name="Wilkins M.J."/>
            <person name="Williams K.H."/>
            <person name="Banfield J.F."/>
        </authorList>
    </citation>
    <scope>NUCLEOTIDE SEQUENCE [LARGE SCALE GENOMIC DNA]</scope>
</reference>
<dbReference type="Proteomes" id="UP000035656">
    <property type="component" value="Chromosome"/>
</dbReference>
<feature type="compositionally biased region" description="Polar residues" evidence="1">
    <location>
        <begin position="39"/>
        <end position="51"/>
    </location>
</feature>
<evidence type="ECO:0000313" key="3">
    <source>
        <dbReference type="EMBL" id="AKM78035.1"/>
    </source>
</evidence>
<keyword evidence="2" id="KW-0732">Signal</keyword>
<organism evidence="3 4">
    <name type="scientific">Candidatus Wolfebacteria bacterium GW2011_GWB1_47_1</name>
    <dbReference type="NCBI Taxonomy" id="1619007"/>
    <lineage>
        <taxon>Bacteria</taxon>
        <taxon>Candidatus Wolfeibacteriota</taxon>
    </lineage>
</organism>
<protein>
    <submittedName>
        <fullName evidence="3">Fibronectin type III domain-containing protein</fullName>
    </submittedName>
</protein>
<feature type="signal peptide" evidence="2">
    <location>
        <begin position="1"/>
        <end position="24"/>
    </location>
</feature>
<evidence type="ECO:0000256" key="1">
    <source>
        <dbReference type="SAM" id="MobiDB-lite"/>
    </source>
</evidence>
<feature type="chain" id="PRO_5005186498" evidence="2">
    <location>
        <begin position="25"/>
        <end position="353"/>
    </location>
</feature>